<dbReference type="RefSeq" id="WP_116441090.1">
    <property type="nucleotide sequence ID" value="NZ_BHEO01000002.1"/>
</dbReference>
<dbReference type="AlphaFoldDB" id="A0A4R3JJ98"/>
<dbReference type="Gene3D" id="2.60.40.3100">
    <property type="entry name" value="Arylsulphate sulphotransferase monomer, N-terminal domain"/>
    <property type="match status" value="1"/>
</dbReference>
<proteinExistence type="predicted"/>
<evidence type="ECO:0000313" key="4">
    <source>
        <dbReference type="EMBL" id="TCS65443.1"/>
    </source>
</evidence>
<dbReference type="GO" id="GO:0004062">
    <property type="term" value="F:aryl sulfotransferase activity"/>
    <property type="evidence" value="ECO:0007669"/>
    <property type="project" value="InterPro"/>
</dbReference>
<dbReference type="EMBL" id="BHEO01000002">
    <property type="protein sequence ID" value="GBU03930.1"/>
    <property type="molecule type" value="Genomic_DNA"/>
</dbReference>
<organism evidence="4 5">
    <name type="scientific">Faecalimonas umbilicata</name>
    <dbReference type="NCBI Taxonomy" id="1912855"/>
    <lineage>
        <taxon>Bacteria</taxon>
        <taxon>Bacillati</taxon>
        <taxon>Bacillota</taxon>
        <taxon>Clostridia</taxon>
        <taxon>Lachnospirales</taxon>
        <taxon>Lachnospiraceae</taxon>
        <taxon>Faecalimonas</taxon>
    </lineage>
</organism>
<gene>
    <name evidence="4" type="ORF">EDD74_1239</name>
    <name evidence="3" type="ORF">FAEUMB_04710</name>
</gene>
<dbReference type="Pfam" id="PF17425">
    <property type="entry name" value="Arylsulfotran_N"/>
    <property type="match status" value="1"/>
</dbReference>
<dbReference type="InterPro" id="IPR038477">
    <property type="entry name" value="ASST_N_sf"/>
</dbReference>
<evidence type="ECO:0000259" key="2">
    <source>
        <dbReference type="Pfam" id="PF17425"/>
    </source>
</evidence>
<dbReference type="EMBL" id="SLZV01000023">
    <property type="protein sequence ID" value="TCS65443.1"/>
    <property type="molecule type" value="Genomic_DNA"/>
</dbReference>
<dbReference type="Pfam" id="PF05935">
    <property type="entry name" value="Arylsulfotrans"/>
    <property type="match status" value="1"/>
</dbReference>
<dbReference type="InterPro" id="IPR035391">
    <property type="entry name" value="Arylsulfotran_N"/>
</dbReference>
<evidence type="ECO:0000313" key="3">
    <source>
        <dbReference type="EMBL" id="GBU03930.1"/>
    </source>
</evidence>
<keyword evidence="6" id="KW-1185">Reference proteome</keyword>
<sequence length="545" mass="62602">MKNFRKQYGKNVCRSLLLLIAGTAVITVHAQTVKQEEKEEADLEAKRELIREIYSEEYQQEVSDRLEEAKAGGNYTEDTMLIEPNPYGTNSLSLYVYFQTKEKAQVSYTVSVEDENIADFTADENARLREEELEHRETEGKTEHEFQVIGLVPDHTNTVTFTITYADGNQVIREYKHNPGSVYGEEEMQLEVTDAKENSEEELSDGLYVILGNDSEGLDFMYYYDTNGVLRGEIPIIGYRSHGILFWEECMYYSISATKIAAVNALGKVEKVYDTGTYKLHHDYTFDEEGNLIVLATDTQSNSVEDRIIRIDHETGEITDVFDLAEVLGKYKELLTDADTEDLDWMHINTLQWMGEQTVILSSRETSSILKISSIFETPKLEYIIGEKGFWNGTGYEDFLLEKDESDGTFSGTGGQHTVTYETSEALEDGAYYLYMFNNNLGYSESRDYDWTQIEGIATSIDVEAVSYYYKYLVNETEGTYELVKSFEVPFSPYVSSAQEYDENIIVDSGMKGIFGEYDQDGSLLRQFQMKLADRYIYRVYKYHF</sequence>
<dbReference type="PANTHER" id="PTHR35340">
    <property type="entry name" value="PQQ ENZYME REPEAT PROTEIN-RELATED"/>
    <property type="match status" value="1"/>
</dbReference>
<dbReference type="Proteomes" id="UP000294613">
    <property type="component" value="Unassembled WGS sequence"/>
</dbReference>
<feature type="signal peptide" evidence="1">
    <location>
        <begin position="1"/>
        <end position="30"/>
    </location>
</feature>
<comment type="caution">
    <text evidence="4">The sequence shown here is derived from an EMBL/GenBank/DDBJ whole genome shotgun (WGS) entry which is preliminary data.</text>
</comment>
<evidence type="ECO:0000313" key="5">
    <source>
        <dbReference type="Proteomes" id="UP000294613"/>
    </source>
</evidence>
<dbReference type="InterPro" id="IPR053143">
    <property type="entry name" value="Arylsulfate_ST"/>
</dbReference>
<evidence type="ECO:0000313" key="6">
    <source>
        <dbReference type="Proteomes" id="UP000702954"/>
    </source>
</evidence>
<accession>A0A4R3JJ98</accession>
<name>A0A4R3JJ98_9FIRM</name>
<reference evidence="4 5" key="2">
    <citation type="submission" date="2019-03" db="EMBL/GenBank/DDBJ databases">
        <title>Genomic Encyclopedia of Type Strains, Phase IV (KMG-IV): sequencing the most valuable type-strain genomes for metagenomic binning, comparative biology and taxonomic classification.</title>
        <authorList>
            <person name="Goeker M."/>
        </authorList>
    </citation>
    <scope>NUCLEOTIDE SEQUENCE [LARGE SCALE GENOMIC DNA]</scope>
    <source>
        <strain evidence="4 5">DSM 103426</strain>
    </source>
</reference>
<keyword evidence="4" id="KW-0808">Transferase</keyword>
<dbReference type="Proteomes" id="UP000702954">
    <property type="component" value="Unassembled WGS sequence"/>
</dbReference>
<dbReference type="PANTHER" id="PTHR35340:SF5">
    <property type="entry name" value="ASST-DOMAIN-CONTAINING PROTEIN"/>
    <property type="match status" value="1"/>
</dbReference>
<keyword evidence="1" id="KW-0732">Signal</keyword>
<feature type="domain" description="Arylsulfotransferase N-terminal" evidence="2">
    <location>
        <begin position="82"/>
        <end position="177"/>
    </location>
</feature>
<feature type="chain" id="PRO_5020230105" evidence="1">
    <location>
        <begin position="31"/>
        <end position="545"/>
    </location>
</feature>
<protein>
    <submittedName>
        <fullName evidence="4">Arylsulfotransferase ASST</fullName>
    </submittedName>
</protein>
<evidence type="ECO:0000256" key="1">
    <source>
        <dbReference type="SAM" id="SignalP"/>
    </source>
</evidence>
<dbReference type="InterPro" id="IPR010262">
    <property type="entry name" value="Arylsulfotransferase_bact"/>
</dbReference>
<reference evidence="3 6" key="1">
    <citation type="journal article" date="2018" name="Int. J. Syst. Evol. Microbiol.">
        <title>Draft Genome Sequence of Faecalimonas umbilicata JCM 30896T, an Acetate-Producing Bacterium Isolated from Human Feces.</title>
        <authorList>
            <person name="Sakamoto M."/>
            <person name="Ikeyama N."/>
            <person name="Yuki M."/>
            <person name="Ohkuma M."/>
        </authorList>
    </citation>
    <scope>NUCLEOTIDE SEQUENCE [LARGE SCALE GENOMIC DNA]</scope>
    <source>
        <strain evidence="3 6">EGH7</strain>
    </source>
</reference>